<dbReference type="Proteomes" id="UP001286313">
    <property type="component" value="Unassembled WGS sequence"/>
</dbReference>
<accession>A0AAE1JZT0</accession>
<proteinExistence type="predicted"/>
<protein>
    <submittedName>
        <fullName evidence="2">Uncharacterized protein</fullName>
    </submittedName>
</protein>
<keyword evidence="3" id="KW-1185">Reference proteome</keyword>
<reference evidence="2" key="1">
    <citation type="submission" date="2023-10" db="EMBL/GenBank/DDBJ databases">
        <title>Genome assemblies of two species of porcelain crab, Petrolisthes cinctipes and Petrolisthes manimaculis (Anomura: Porcellanidae).</title>
        <authorList>
            <person name="Angst P."/>
        </authorList>
    </citation>
    <scope>NUCLEOTIDE SEQUENCE</scope>
    <source>
        <strain evidence="2">PB745_01</strain>
        <tissue evidence="2">Gill</tissue>
    </source>
</reference>
<evidence type="ECO:0000256" key="1">
    <source>
        <dbReference type="SAM" id="Phobius"/>
    </source>
</evidence>
<comment type="caution">
    <text evidence="2">The sequence shown here is derived from an EMBL/GenBank/DDBJ whole genome shotgun (WGS) entry which is preliminary data.</text>
</comment>
<evidence type="ECO:0000313" key="2">
    <source>
        <dbReference type="EMBL" id="KAK3859778.1"/>
    </source>
</evidence>
<evidence type="ECO:0000313" key="3">
    <source>
        <dbReference type="Proteomes" id="UP001286313"/>
    </source>
</evidence>
<keyword evidence="1" id="KW-1133">Transmembrane helix</keyword>
<name>A0AAE1JZT0_PETCI</name>
<dbReference type="EMBL" id="JAWQEG010004920">
    <property type="protein sequence ID" value="KAK3859778.1"/>
    <property type="molecule type" value="Genomic_DNA"/>
</dbReference>
<organism evidence="2 3">
    <name type="scientific">Petrolisthes cinctipes</name>
    <name type="common">Flat porcelain crab</name>
    <dbReference type="NCBI Taxonomy" id="88211"/>
    <lineage>
        <taxon>Eukaryota</taxon>
        <taxon>Metazoa</taxon>
        <taxon>Ecdysozoa</taxon>
        <taxon>Arthropoda</taxon>
        <taxon>Crustacea</taxon>
        <taxon>Multicrustacea</taxon>
        <taxon>Malacostraca</taxon>
        <taxon>Eumalacostraca</taxon>
        <taxon>Eucarida</taxon>
        <taxon>Decapoda</taxon>
        <taxon>Pleocyemata</taxon>
        <taxon>Anomura</taxon>
        <taxon>Galatheoidea</taxon>
        <taxon>Porcellanidae</taxon>
        <taxon>Petrolisthes</taxon>
    </lineage>
</organism>
<keyword evidence="1" id="KW-0812">Transmembrane</keyword>
<dbReference type="AlphaFoldDB" id="A0AAE1JZT0"/>
<sequence length="87" mass="9842">MGIMVDTDVMVVVKTVEECERIMVEVEEMVMVSEWETTSASCQHCLLTVIMFLRFFLYGLPASMFRLLPAIKGSCYRQHGSGMVTPT</sequence>
<gene>
    <name evidence="2" type="ORF">Pcinc_034130</name>
</gene>
<keyword evidence="1" id="KW-0472">Membrane</keyword>
<feature type="transmembrane region" description="Helical" evidence="1">
    <location>
        <begin position="46"/>
        <end position="68"/>
    </location>
</feature>